<dbReference type="KEGG" id="tact:SG35_030920"/>
<reference evidence="3 4" key="2">
    <citation type="journal article" date="2022" name="Mar. Drugs">
        <title>Bioassay-Guided Fractionation Leads to the Detection of Cholic Acid Generated by the Rare Thalassomonas sp.</title>
        <authorList>
            <person name="Pheiffer F."/>
            <person name="Schneider Y.K."/>
            <person name="Hansen E.H."/>
            <person name="Andersen J.H."/>
            <person name="Isaksson J."/>
            <person name="Busche T."/>
            <person name="R C."/>
            <person name="Kalinowski J."/>
            <person name="Zyl L.V."/>
            <person name="Trindade M."/>
        </authorList>
    </citation>
    <scope>NUCLEOTIDE SEQUENCE [LARGE SCALE GENOMIC DNA]</scope>
    <source>
        <strain evidence="3 4">A5K-106</strain>
    </source>
</reference>
<dbReference type="Proteomes" id="UP000032568">
    <property type="component" value="Chromosome pTact"/>
</dbReference>
<evidence type="ECO:0000259" key="2">
    <source>
        <dbReference type="Pfam" id="PF07589"/>
    </source>
</evidence>
<keyword evidence="1" id="KW-0732">Signal</keyword>
<evidence type="ECO:0000256" key="1">
    <source>
        <dbReference type="SAM" id="SignalP"/>
    </source>
</evidence>
<accession>A0AAE9YVS5</accession>
<gene>
    <name evidence="3" type="ORF">SG35_030920</name>
</gene>
<dbReference type="Gene3D" id="3.40.390.10">
    <property type="entry name" value="Collagenase (Catalytic Domain)"/>
    <property type="match status" value="1"/>
</dbReference>
<name>A0AAE9YVS5_9GAMM</name>
<dbReference type="Pfam" id="PF07589">
    <property type="entry name" value="PEP-CTERM"/>
    <property type="match status" value="1"/>
</dbReference>
<feature type="signal peptide" evidence="1">
    <location>
        <begin position="1"/>
        <end position="25"/>
    </location>
</feature>
<reference evidence="3 4" key="1">
    <citation type="journal article" date="2015" name="Genome Announc.">
        <title>Draft Genome Sequences of Marine Isolates of Thalassomonas viridans and Thalassomonas actiniarum.</title>
        <authorList>
            <person name="Olonade I."/>
            <person name="van Zyl L.J."/>
            <person name="Trindade M."/>
        </authorList>
    </citation>
    <scope>NUCLEOTIDE SEQUENCE [LARGE SCALE GENOMIC DNA]</scope>
    <source>
        <strain evidence="3 4">A5K-106</strain>
    </source>
</reference>
<proteinExistence type="predicted"/>
<keyword evidence="4" id="KW-1185">Reference proteome</keyword>
<dbReference type="InterPro" id="IPR024079">
    <property type="entry name" value="MetalloPept_cat_dom_sf"/>
</dbReference>
<evidence type="ECO:0000313" key="4">
    <source>
        <dbReference type="Proteomes" id="UP000032568"/>
    </source>
</evidence>
<feature type="chain" id="PRO_5042207815" evidence="1">
    <location>
        <begin position="26"/>
        <end position="367"/>
    </location>
</feature>
<dbReference type="GO" id="GO:0008237">
    <property type="term" value="F:metallopeptidase activity"/>
    <property type="evidence" value="ECO:0007669"/>
    <property type="project" value="InterPro"/>
</dbReference>
<evidence type="ECO:0000313" key="3">
    <source>
        <dbReference type="EMBL" id="WDE02171.1"/>
    </source>
</evidence>
<organism evidence="3 4">
    <name type="scientific">Thalassomonas actiniarum</name>
    <dbReference type="NCBI Taxonomy" id="485447"/>
    <lineage>
        <taxon>Bacteria</taxon>
        <taxon>Pseudomonadati</taxon>
        <taxon>Pseudomonadota</taxon>
        <taxon>Gammaproteobacteria</taxon>
        <taxon>Alteromonadales</taxon>
        <taxon>Colwelliaceae</taxon>
        <taxon>Thalassomonas</taxon>
    </lineage>
</organism>
<dbReference type="SUPFAM" id="SSF55486">
    <property type="entry name" value="Metalloproteases ('zincins'), catalytic domain"/>
    <property type="match status" value="2"/>
</dbReference>
<dbReference type="AlphaFoldDB" id="A0AAE9YVS5"/>
<sequence length="367" mass="38741">MYINKVSAIAAIVLAASVNISTAFATTIELTYNDSDFADAQGQLALAGFRQAADFWSSTFVDDVTINLDIGFAALAPNVIGSTGSNRAVFLYDDIIQGMTNDATSAADASAVNNLVCDDQSVGVCAISFLDQEADSASPGLDNDGSADNYALALTQANAKALGFSANSWGTAFLDSDASITFSNAFAFDFDPSDGIDSDKMDFVGVAIHEIGHALGFTSGVDTYDYWYNNQTSPLDLDDYAIINTLDLFRYSDESLAAGDGVLDFRPGADSYFSIDGGQTSLARFSTGSFGGDGRQASHWKDHLGLGTMDPTTGFGEYQQVSSLDILAFDVMGWDLASTSQVPEPASVALFGLAGVGLLFGRRRNCR</sequence>
<protein>
    <submittedName>
        <fullName evidence="3">PEP-CTERM sorting domain-containing protein</fullName>
    </submittedName>
</protein>
<dbReference type="InterPro" id="IPR013424">
    <property type="entry name" value="Ice-binding_C"/>
</dbReference>
<dbReference type="EMBL" id="CP059736">
    <property type="protein sequence ID" value="WDE02171.1"/>
    <property type="molecule type" value="Genomic_DNA"/>
</dbReference>
<dbReference type="RefSeq" id="WP_044831027.1">
    <property type="nucleotide sequence ID" value="NZ_CP059736.1"/>
</dbReference>
<dbReference type="NCBIfam" id="TIGR02595">
    <property type="entry name" value="PEP_CTERM"/>
    <property type="match status" value="1"/>
</dbReference>
<dbReference type="NCBIfam" id="NF038122">
    <property type="entry name" value="metallo_LGF"/>
    <property type="match status" value="1"/>
</dbReference>
<feature type="domain" description="Ice-binding protein C-terminal" evidence="2">
    <location>
        <begin position="341"/>
        <end position="364"/>
    </location>
</feature>